<dbReference type="GO" id="GO:0009933">
    <property type="term" value="P:meristem structural organization"/>
    <property type="evidence" value="ECO:0007669"/>
    <property type="project" value="InterPro"/>
</dbReference>
<feature type="repeat" description="TPR" evidence="10">
    <location>
        <begin position="248"/>
        <end position="281"/>
    </location>
</feature>
<dbReference type="Pfam" id="PF13181">
    <property type="entry name" value="TPR_8"/>
    <property type="match status" value="1"/>
</dbReference>
<dbReference type="SUPFAM" id="SSF48452">
    <property type="entry name" value="TPR-like"/>
    <property type="match status" value="2"/>
</dbReference>
<feature type="region of interest" description="Disordered" evidence="12">
    <location>
        <begin position="507"/>
        <end position="550"/>
    </location>
</feature>
<evidence type="ECO:0000256" key="12">
    <source>
        <dbReference type="SAM" id="MobiDB-lite"/>
    </source>
</evidence>
<dbReference type="SMART" id="SM00028">
    <property type="entry name" value="TPR"/>
    <property type="match status" value="7"/>
</dbReference>
<keyword evidence="3" id="KW-0433">Leucine-rich repeat</keyword>
<dbReference type="SMART" id="SM00368">
    <property type="entry name" value="LRR_RI"/>
    <property type="match status" value="6"/>
</dbReference>
<evidence type="ECO:0000256" key="7">
    <source>
        <dbReference type="ARBA" id="ARBA00023204"/>
    </source>
</evidence>
<dbReference type="GO" id="GO:0006281">
    <property type="term" value="P:DNA repair"/>
    <property type="evidence" value="ECO:0007669"/>
    <property type="project" value="UniProtKB-KW"/>
</dbReference>
<feature type="compositionally biased region" description="Basic residues" evidence="12">
    <location>
        <begin position="530"/>
        <end position="540"/>
    </location>
</feature>
<dbReference type="InterPro" id="IPR019734">
    <property type="entry name" value="TPR_rpt"/>
</dbReference>
<feature type="region of interest" description="Disordered" evidence="12">
    <location>
        <begin position="1203"/>
        <end position="1222"/>
    </location>
</feature>
<dbReference type="Gene3D" id="1.25.40.10">
    <property type="entry name" value="Tetratricopeptide repeat domain"/>
    <property type="match status" value="2"/>
</dbReference>
<dbReference type="FunFam" id="3.80.10.10:FF:000500">
    <property type="entry name" value="Protein TONSOKU"/>
    <property type="match status" value="1"/>
</dbReference>
<evidence type="ECO:0000256" key="4">
    <source>
        <dbReference type="ARBA" id="ARBA00022737"/>
    </source>
</evidence>
<gene>
    <name evidence="13" type="ORF">Din_015579</name>
</gene>
<comment type="similarity">
    <text evidence="2">Belongs to the Tonsoku family.</text>
</comment>
<evidence type="ECO:0000256" key="6">
    <source>
        <dbReference type="ARBA" id="ARBA00022853"/>
    </source>
</evidence>
<feature type="compositionally biased region" description="Low complexity" evidence="12">
    <location>
        <begin position="583"/>
        <end position="594"/>
    </location>
</feature>
<evidence type="ECO:0000256" key="10">
    <source>
        <dbReference type="PROSITE-ProRule" id="PRU00339"/>
    </source>
</evidence>
<dbReference type="InterPro" id="IPR044227">
    <property type="entry name" value="TONSOKU"/>
</dbReference>
<keyword evidence="4" id="KW-0677">Repeat</keyword>
<evidence type="ECO:0000256" key="8">
    <source>
        <dbReference type="ARBA" id="ARBA00023242"/>
    </source>
</evidence>
<keyword evidence="8" id="KW-0539">Nucleus</keyword>
<dbReference type="Pfam" id="PF13424">
    <property type="entry name" value="TPR_12"/>
    <property type="match status" value="1"/>
</dbReference>
<evidence type="ECO:0000256" key="1">
    <source>
        <dbReference type="ARBA" id="ARBA00004642"/>
    </source>
</evidence>
<evidence type="ECO:0000256" key="11">
    <source>
        <dbReference type="SAM" id="Coils"/>
    </source>
</evidence>
<protein>
    <recommendedName>
        <fullName evidence="9">Protein TONSOKU</fullName>
    </recommendedName>
</protein>
<evidence type="ECO:0000256" key="5">
    <source>
        <dbReference type="ARBA" id="ARBA00022763"/>
    </source>
</evidence>
<keyword evidence="5" id="KW-0227">DNA damage</keyword>
<dbReference type="PANTHER" id="PTHR47684:SF1">
    <property type="entry name" value="PROTEIN TONSOKU"/>
    <property type="match status" value="1"/>
</dbReference>
<keyword evidence="11" id="KW-0175">Coiled coil</keyword>
<dbReference type="PROSITE" id="PS50293">
    <property type="entry name" value="TPR_REGION"/>
    <property type="match status" value="1"/>
</dbReference>
<dbReference type="EMBL" id="GHES01015579">
    <property type="protein sequence ID" value="MPA46138.1"/>
    <property type="molecule type" value="Transcribed_RNA"/>
</dbReference>
<dbReference type="GO" id="GO:0040029">
    <property type="term" value="P:epigenetic regulation of gene expression"/>
    <property type="evidence" value="ECO:0007669"/>
    <property type="project" value="InterPro"/>
</dbReference>
<evidence type="ECO:0000313" key="13">
    <source>
        <dbReference type="EMBL" id="MPA46138.1"/>
    </source>
</evidence>
<evidence type="ECO:0000256" key="9">
    <source>
        <dbReference type="ARBA" id="ARBA00069409"/>
    </source>
</evidence>
<feature type="region of interest" description="Disordered" evidence="12">
    <location>
        <begin position="564"/>
        <end position="601"/>
    </location>
</feature>
<feature type="region of interest" description="Disordered" evidence="12">
    <location>
        <begin position="1"/>
        <end position="23"/>
    </location>
</feature>
<keyword evidence="7" id="KW-0234">DNA repair</keyword>
<keyword evidence="10" id="KW-0802">TPR repeat</keyword>
<organism evidence="13">
    <name type="scientific">Davidia involucrata</name>
    <name type="common">Dove tree</name>
    <dbReference type="NCBI Taxonomy" id="16924"/>
    <lineage>
        <taxon>Eukaryota</taxon>
        <taxon>Viridiplantae</taxon>
        <taxon>Streptophyta</taxon>
        <taxon>Embryophyta</taxon>
        <taxon>Tracheophyta</taxon>
        <taxon>Spermatophyta</taxon>
        <taxon>Magnoliopsida</taxon>
        <taxon>eudicotyledons</taxon>
        <taxon>Gunneridae</taxon>
        <taxon>Pentapetalae</taxon>
        <taxon>asterids</taxon>
        <taxon>Cornales</taxon>
        <taxon>Nyssaceae</taxon>
        <taxon>Davidia</taxon>
    </lineage>
</organism>
<feature type="coiled-coil region" evidence="11">
    <location>
        <begin position="298"/>
        <end position="328"/>
    </location>
</feature>
<dbReference type="Gene3D" id="3.80.10.10">
    <property type="entry name" value="Ribonuclease Inhibitor"/>
    <property type="match status" value="1"/>
</dbReference>
<name>A0A5B6ZRH6_DAVIN</name>
<dbReference type="GO" id="GO:0072423">
    <property type="term" value="P:response to DNA damage checkpoint signaling"/>
    <property type="evidence" value="ECO:0007669"/>
    <property type="project" value="InterPro"/>
</dbReference>
<dbReference type="InterPro" id="IPR032675">
    <property type="entry name" value="LRR_dom_sf"/>
</dbReference>
<comment type="subcellular location">
    <subcellularLocation>
        <location evidence="1">Nucleus</location>
        <location evidence="1">Nucleoplasm</location>
    </subcellularLocation>
</comment>
<evidence type="ECO:0000256" key="3">
    <source>
        <dbReference type="ARBA" id="ARBA00022614"/>
    </source>
</evidence>
<dbReference type="SUPFAM" id="SSF52047">
    <property type="entry name" value="RNI-like"/>
    <property type="match status" value="1"/>
</dbReference>
<accession>A0A5B6ZRH6</accession>
<keyword evidence="6" id="KW-0156">Chromatin regulator</keyword>
<proteinExistence type="inferred from homology"/>
<reference evidence="13" key="1">
    <citation type="submission" date="2019-08" db="EMBL/GenBank/DDBJ databases">
        <title>Reference gene set and small RNA set construction with multiple tissues from Davidia involucrata Baill.</title>
        <authorList>
            <person name="Yang H."/>
            <person name="Zhou C."/>
            <person name="Li G."/>
            <person name="Wang J."/>
            <person name="Gao P."/>
            <person name="Wang M."/>
            <person name="Wang R."/>
            <person name="Zhao Y."/>
        </authorList>
    </citation>
    <scope>NUCLEOTIDE SEQUENCE</scope>
    <source>
        <tissue evidence="13">Mixed with DoveR01_LX</tissue>
    </source>
</reference>
<dbReference type="GO" id="GO:0005654">
    <property type="term" value="C:nucleoplasm"/>
    <property type="evidence" value="ECO:0007669"/>
    <property type="project" value="UniProtKB-SubCell"/>
</dbReference>
<dbReference type="FunFam" id="1.25.40.10:FF:000961">
    <property type="entry name" value="Protein TONSOKU"/>
    <property type="match status" value="1"/>
</dbReference>
<dbReference type="PROSITE" id="PS50005">
    <property type="entry name" value="TPR"/>
    <property type="match status" value="1"/>
</dbReference>
<evidence type="ECO:0000256" key="2">
    <source>
        <dbReference type="ARBA" id="ARBA00010999"/>
    </source>
</evidence>
<sequence>MTKDDAQLVAAKRSHRNAAAEGNRQEEARWANVIGDILKNRGEYVEALKWLRKDYEISVKYLPEKHLLPTCQSLGEVYLRLQYFNDALIYQKKHFELAKDTDDLVEQQRASTQLGRTYHEMFLRSDDDHFSVRNAKKYFKSAMKLAQTLKENPPSNKSSFIKEYIDAHNNIGMLDIDLDNLEEAQKILNKGLEICDEEEVIEDDDARSRLHHNLGNVFMELRKWDKAKKHIEKDIQICKNIGHCQGEAKGYINLGEMHYRVQKYEDAILCYHKALKLAKSMEDEDALADQINQNILTVKEAIKVMDELKKEEQNLKKLTRNMVAARGTPGERKCLLQQNAGLDRLIEKSSTIFAWLKHREFAKRKKRIASELCDKEKLGDTFLVIGESYQKLRNFNKAFKWYTKSWETYKSIGNLEGQALAKINIGHVLDSDGNWQGALEAFEEGYRIADEANLPSVQLSALENMHYSHMIRFDNVEEARRLQLLMDKLKQSKSREFEAQIKAGDYCSETETEGDDQLSNSRSDTSCSPRKSKSNSKSKPHTSLEELKDDAPLISLLHSRKNSYKLKTSHVEKPNASTNPNEGSPKSMSKSGGSQQTVVGRKRVRVILSDDEGEIHDNVECSRGRPKCPAEDVASSDEFKSRNDLFSAACALQDVSPVASKAAISSCIPVNLEESSCSYKSRSPTVSAQNAKVVRSSSTNEVVDTSNFGASGSNGDADVSENLLYKHNTGDLNLHSSNVKCGQQLTFKIDEDLVHLKLGSCIVGNKLSIECMKVEVACLYYLQLSTAKRSRGLLPIIRLMKCNGRVLESLEAVDALKDNLWGKGWIEVSIDGWVQKRLMKLYIDCCKELSEPPNLKLLEKLYNLEVSEDEVVVSECGLQDISVTPLLNALHAHKTVAVLDLSHNLLGNGTLEKLQQVLTSTGQNYGGLVLDLHSNRFGPTALFQICECPVLFSRLEVLNISGNRLTDACGSYLSTILENCKALYSLNIEHCSITSRTIQKVADALDTGSVLAQICLGHNHPISGNSIVNLLAKLANLKRFSELSLNGLKLSKLVVDSLCQLAKTSCISGLMLGGTSIGTDGAIQLTDSLSSGIQELVKLDLSYCGLSSQYIVRLNAGISLIGGIFELNLGGNPIMQEGGNALASLLMDSQCCLKVLVLSKCHLGLVGVLRILQALSENTSIEELYLAENADLDKDHTLQNELKTLKGSSNSPQKKLNSSESSLKMSLPKDVEAAQQGLCAVNTDCNQLEVADSEDELIGVEPAISGFDGSCTSSCQRTPSNFECQFIQELSTAIGMAKQLQLLDLSNNGFSTQVAETLYTAWSSSSRAGLAQRHIHEQTIHLSVQRKKCCGLKPCCRRD</sequence>
<dbReference type="GO" id="GO:0042393">
    <property type="term" value="F:histone binding"/>
    <property type="evidence" value="ECO:0007669"/>
    <property type="project" value="UniProtKB-ARBA"/>
</dbReference>
<dbReference type="PANTHER" id="PTHR47684">
    <property type="entry name" value="PROTEIN TONSOKU"/>
    <property type="match status" value="1"/>
</dbReference>
<dbReference type="InterPro" id="IPR011990">
    <property type="entry name" value="TPR-like_helical_dom_sf"/>
</dbReference>